<dbReference type="EMBL" id="GBXM01091454">
    <property type="protein sequence ID" value="JAH17123.1"/>
    <property type="molecule type" value="Transcribed_RNA"/>
</dbReference>
<reference evidence="2" key="1">
    <citation type="submission" date="2014-11" db="EMBL/GenBank/DDBJ databases">
        <authorList>
            <person name="Amaro Gonzalez C."/>
        </authorList>
    </citation>
    <scope>NUCLEOTIDE SEQUENCE</scope>
</reference>
<sequence>MCVHLVFFRESFSKLPVGTLPTFMLSLLKLFLYLFFIGQ</sequence>
<evidence type="ECO:0000313" key="2">
    <source>
        <dbReference type="EMBL" id="JAH17123.1"/>
    </source>
</evidence>
<dbReference type="AlphaFoldDB" id="A0A0E9QM18"/>
<evidence type="ECO:0000256" key="1">
    <source>
        <dbReference type="SAM" id="Phobius"/>
    </source>
</evidence>
<proteinExistence type="predicted"/>
<keyword evidence="1" id="KW-1133">Transmembrane helix</keyword>
<name>A0A0E9QM18_ANGAN</name>
<accession>A0A0E9QM18</accession>
<feature type="transmembrane region" description="Helical" evidence="1">
    <location>
        <begin position="20"/>
        <end position="38"/>
    </location>
</feature>
<protein>
    <submittedName>
        <fullName evidence="2">Uncharacterized protein</fullName>
    </submittedName>
</protein>
<keyword evidence="1" id="KW-0472">Membrane</keyword>
<organism evidence="2">
    <name type="scientific">Anguilla anguilla</name>
    <name type="common">European freshwater eel</name>
    <name type="synonym">Muraena anguilla</name>
    <dbReference type="NCBI Taxonomy" id="7936"/>
    <lineage>
        <taxon>Eukaryota</taxon>
        <taxon>Metazoa</taxon>
        <taxon>Chordata</taxon>
        <taxon>Craniata</taxon>
        <taxon>Vertebrata</taxon>
        <taxon>Euteleostomi</taxon>
        <taxon>Actinopterygii</taxon>
        <taxon>Neopterygii</taxon>
        <taxon>Teleostei</taxon>
        <taxon>Anguilliformes</taxon>
        <taxon>Anguillidae</taxon>
        <taxon>Anguilla</taxon>
    </lineage>
</organism>
<keyword evidence="1" id="KW-0812">Transmembrane</keyword>
<reference evidence="2" key="2">
    <citation type="journal article" date="2015" name="Fish Shellfish Immunol.">
        <title>Early steps in the European eel (Anguilla anguilla)-Vibrio vulnificus interaction in the gills: Role of the RtxA13 toxin.</title>
        <authorList>
            <person name="Callol A."/>
            <person name="Pajuelo D."/>
            <person name="Ebbesson L."/>
            <person name="Teles M."/>
            <person name="MacKenzie S."/>
            <person name="Amaro C."/>
        </authorList>
    </citation>
    <scope>NUCLEOTIDE SEQUENCE</scope>
</reference>